<sequence>MALIDKPAAAERMIVSAIAMSERGDDPLAIHVVASSALNLLRELIEKSGDNYVAQVLKLGVFTMAAARAKGEPVTLPTNPDIDALIDSVAAGIEAGEVNQPSDLTIALSTEALRDMIGYIIRPFNFLKHAQRDPLATLDEADVDADGAIGHALTAFTLVCPGKPLPDQIKPFLERHGLG</sequence>
<evidence type="ECO:0000313" key="1">
    <source>
        <dbReference type="EMBL" id="RSY81075.1"/>
    </source>
</evidence>
<reference evidence="1 2" key="1">
    <citation type="submission" date="2018-07" db="EMBL/GenBank/DDBJ databases">
        <title>Genomic and Epidemiologic Investigation of an Indolent Hospital Outbreak.</title>
        <authorList>
            <person name="Johnson R.C."/>
            <person name="Deming C."/>
            <person name="Conlan S."/>
            <person name="Zellmer C.J."/>
            <person name="Michelin A.V."/>
            <person name="Lee-Lin S."/>
            <person name="Thomas P.J."/>
            <person name="Park M."/>
            <person name="Weingarten R.A."/>
            <person name="Less J."/>
            <person name="Dekker J.P."/>
            <person name="Frank K.M."/>
            <person name="Musser K.A."/>
            <person name="Mcquiston J.R."/>
            <person name="Henderson D.K."/>
            <person name="Lau A.F."/>
            <person name="Palmore T.N."/>
            <person name="Segre J.A."/>
        </authorList>
    </citation>
    <scope>NUCLEOTIDE SEQUENCE [LARGE SCALE GENOMIC DNA]</scope>
    <source>
        <strain evidence="1 2">SK-CDC1_0717</strain>
    </source>
</reference>
<protein>
    <submittedName>
        <fullName evidence="1">Uncharacterized protein</fullName>
    </submittedName>
</protein>
<evidence type="ECO:0000313" key="2">
    <source>
        <dbReference type="Proteomes" id="UP000287746"/>
    </source>
</evidence>
<name>A0A430G1F2_9SPHN</name>
<organism evidence="1 2">
    <name type="scientific">Sphingomonas koreensis</name>
    <dbReference type="NCBI Taxonomy" id="93064"/>
    <lineage>
        <taxon>Bacteria</taxon>
        <taxon>Pseudomonadati</taxon>
        <taxon>Pseudomonadota</taxon>
        <taxon>Alphaproteobacteria</taxon>
        <taxon>Sphingomonadales</taxon>
        <taxon>Sphingomonadaceae</taxon>
        <taxon>Sphingomonas</taxon>
    </lineage>
</organism>
<comment type="caution">
    <text evidence="1">The sequence shown here is derived from an EMBL/GenBank/DDBJ whole genome shotgun (WGS) entry which is preliminary data.</text>
</comment>
<proteinExistence type="predicted"/>
<gene>
    <name evidence="1" type="ORF">DAH66_15395</name>
</gene>
<accession>A0A430G1F2</accession>
<dbReference type="Proteomes" id="UP000287746">
    <property type="component" value="Unassembled WGS sequence"/>
</dbReference>
<dbReference type="EMBL" id="QQYZ01000015">
    <property type="protein sequence ID" value="RSY81075.1"/>
    <property type="molecule type" value="Genomic_DNA"/>
</dbReference>
<dbReference type="AlphaFoldDB" id="A0A430G1F2"/>